<comment type="caution">
    <text evidence="1">The sequence shown here is derived from an EMBL/GenBank/DDBJ whole genome shotgun (WGS) entry which is preliminary data.</text>
</comment>
<dbReference type="Proteomes" id="UP000036780">
    <property type="component" value="Unassembled WGS sequence"/>
</dbReference>
<evidence type="ECO:0008006" key="3">
    <source>
        <dbReference type="Google" id="ProtNLM"/>
    </source>
</evidence>
<dbReference type="AlphaFoldDB" id="A0A0L0QUU6"/>
<organism evidence="1 2">
    <name type="scientific">Virgibacillus pantothenticus</name>
    <dbReference type="NCBI Taxonomy" id="1473"/>
    <lineage>
        <taxon>Bacteria</taxon>
        <taxon>Bacillati</taxon>
        <taxon>Bacillota</taxon>
        <taxon>Bacilli</taxon>
        <taxon>Bacillales</taxon>
        <taxon>Bacillaceae</taxon>
        <taxon>Virgibacillus</taxon>
    </lineage>
</organism>
<evidence type="ECO:0000313" key="2">
    <source>
        <dbReference type="Proteomes" id="UP000036780"/>
    </source>
</evidence>
<reference evidence="2" key="1">
    <citation type="submission" date="2015-07" db="EMBL/GenBank/DDBJ databases">
        <title>Fjat-10053 dsm26.</title>
        <authorList>
            <person name="Liu B."/>
            <person name="Wang J."/>
            <person name="Zhu Y."/>
            <person name="Liu G."/>
            <person name="Chen Q."/>
            <person name="Chen Z."/>
            <person name="Lan J."/>
            <person name="Che J."/>
            <person name="Ge C."/>
            <person name="Shi H."/>
            <person name="Pan Z."/>
            <person name="Liu X."/>
        </authorList>
    </citation>
    <scope>NUCLEOTIDE SEQUENCE [LARGE SCALE GENOMIC DNA]</scope>
    <source>
        <strain evidence="2">DSM 26</strain>
    </source>
</reference>
<protein>
    <recommendedName>
        <fullName evidence="3">DUF2935 domain-containing protein</fullName>
    </recommendedName>
</protein>
<dbReference type="OrthoDB" id="1633927at2"/>
<name>A0A0L0QUU6_VIRPA</name>
<dbReference type="RefSeq" id="WP_050349831.1">
    <property type="nucleotide sequence ID" value="NZ_BOSN01000003.1"/>
</dbReference>
<sequence>MANYLKSAMFEHEFWLQVLEDHARFIHDSLYPSEKKDIEKATYFIQHFNQLLIKAKSLNETNAIAFANNVENMVEQLRAFKLSIIKRQLFGDIGIHLTPTFLNHMVNELEEYQLVLSYLKEGKVPPIFHELHHHLIWLLDASGHAGAIDSRMDGVEKRLKEKSQAFNKHFDQFYLKAVELTGYLRANVQTFPALNRFTDDVELEMELFKTFLNELEEMELSAEVLGTFTASMADHMAREERYYLMKLAESKKLFSND</sequence>
<dbReference type="PATRIC" id="fig|1473.5.peg.3246"/>
<evidence type="ECO:0000313" key="1">
    <source>
        <dbReference type="EMBL" id="KNE22359.1"/>
    </source>
</evidence>
<gene>
    <name evidence="1" type="ORF">AFK71_01690</name>
</gene>
<keyword evidence="2" id="KW-1185">Reference proteome</keyword>
<dbReference type="Pfam" id="PF11155">
    <property type="entry name" value="DUF2935"/>
    <property type="match status" value="2"/>
</dbReference>
<dbReference type="GeneID" id="66869241"/>
<accession>A0A0L0QUU6</accession>
<dbReference type="Gene3D" id="1.20.1260.120">
    <property type="entry name" value="Protein of unknown function DUF2935"/>
    <property type="match status" value="1"/>
</dbReference>
<dbReference type="EMBL" id="LGTO01000002">
    <property type="protein sequence ID" value="KNE22359.1"/>
    <property type="molecule type" value="Genomic_DNA"/>
</dbReference>
<proteinExistence type="predicted"/>
<dbReference type="InterPro" id="IPR021328">
    <property type="entry name" value="CotB-like"/>
</dbReference>
<dbReference type="SUPFAM" id="SSF158430">
    <property type="entry name" value="Bacillus cereus metalloprotein-like"/>
    <property type="match status" value="2"/>
</dbReference>